<sequence>MGSNDRADKICVSYLARHVVNIVGTSEDGGALRHQCDLMCPSRRGVQCIIARADATADEEAGVARPDGIPLALCHVYDDEEGSELRWFPKRANFSAESADRASPLTHGAGKLEILGMFPPRTEAPTADKLTFCYAPHVDMATVIEVEDRLTGHGGISSLGGGNSSPYSGAHHHGHRGNGNGGGMPHHGGASLPTASDFQPPYFPPPFPSHHHAPASPQHPGLGQPQHLDYLVGDPYTQTLNTLHQHHYNHLSAAVTAGQRSGDLRRDAEGIHVQHYPDVGPAIGFETPNDHYSNSICGPPCTLSVFTKAPP</sequence>
<dbReference type="EMBL" id="GL888066">
    <property type="protein sequence ID" value="EGI68349.1"/>
    <property type="molecule type" value="Genomic_DNA"/>
</dbReference>
<evidence type="ECO:0000313" key="3">
    <source>
        <dbReference type="Proteomes" id="UP000007755"/>
    </source>
</evidence>
<dbReference type="STRING" id="103372.F4WBS1"/>
<evidence type="ECO:0000256" key="1">
    <source>
        <dbReference type="SAM" id="MobiDB-lite"/>
    </source>
</evidence>
<evidence type="ECO:0000313" key="2">
    <source>
        <dbReference type="EMBL" id="EGI68349.1"/>
    </source>
</evidence>
<organism evidence="3">
    <name type="scientific">Acromyrmex echinatior</name>
    <name type="common">Panamanian leafcutter ant</name>
    <name type="synonym">Acromyrmex octospinosus echinatior</name>
    <dbReference type="NCBI Taxonomy" id="103372"/>
    <lineage>
        <taxon>Eukaryota</taxon>
        <taxon>Metazoa</taxon>
        <taxon>Ecdysozoa</taxon>
        <taxon>Arthropoda</taxon>
        <taxon>Hexapoda</taxon>
        <taxon>Insecta</taxon>
        <taxon>Pterygota</taxon>
        <taxon>Neoptera</taxon>
        <taxon>Endopterygota</taxon>
        <taxon>Hymenoptera</taxon>
        <taxon>Apocrita</taxon>
        <taxon>Aculeata</taxon>
        <taxon>Formicoidea</taxon>
        <taxon>Formicidae</taxon>
        <taxon>Myrmicinae</taxon>
        <taxon>Acromyrmex</taxon>
    </lineage>
</organism>
<dbReference type="Proteomes" id="UP000007755">
    <property type="component" value="Unassembled WGS sequence"/>
</dbReference>
<dbReference type="eggNOG" id="KOG3811">
    <property type="taxonomic scope" value="Eukaryota"/>
</dbReference>
<feature type="compositionally biased region" description="Gly residues" evidence="1">
    <location>
        <begin position="177"/>
        <end position="186"/>
    </location>
</feature>
<keyword evidence="3" id="KW-1185">Reference proteome</keyword>
<feature type="region of interest" description="Disordered" evidence="1">
    <location>
        <begin position="155"/>
        <end position="224"/>
    </location>
</feature>
<dbReference type="AlphaFoldDB" id="F4WBS1"/>
<reference evidence="2" key="1">
    <citation type="submission" date="2011-02" db="EMBL/GenBank/DDBJ databases">
        <title>The genome of the leaf-cutting ant Acromyrmex echinatior suggests key adaptations to social evolution and fungus farming.</title>
        <authorList>
            <person name="Nygaard S."/>
            <person name="Zhang G."/>
        </authorList>
    </citation>
    <scope>NUCLEOTIDE SEQUENCE</scope>
</reference>
<dbReference type="InParanoid" id="F4WBS1"/>
<name>F4WBS1_ACREC</name>
<protein>
    <submittedName>
        <fullName evidence="2">Uncharacterized protein</fullName>
    </submittedName>
</protein>
<dbReference type="OrthoDB" id="6252992at2759"/>
<gene>
    <name evidence="2" type="ORF">G5I_02992</name>
</gene>
<proteinExistence type="predicted"/>
<accession>F4WBS1</accession>